<organism evidence="7 8">
    <name type="scientific">Babesia duncani</name>
    <dbReference type="NCBI Taxonomy" id="323732"/>
    <lineage>
        <taxon>Eukaryota</taxon>
        <taxon>Sar</taxon>
        <taxon>Alveolata</taxon>
        <taxon>Apicomplexa</taxon>
        <taxon>Aconoidasida</taxon>
        <taxon>Piroplasmida</taxon>
        <taxon>Babesiidae</taxon>
        <taxon>Babesia</taxon>
    </lineage>
</organism>
<comment type="function">
    <text evidence="4">Component of the eukaryotic translation initiation factor 3 (eIF-3) complex, which is involved in protein synthesis of a specialized repertoire of mRNAs and, together with other initiation factors, stimulates binding of mRNA and methionyl-tRNAi to the 40S ribosome. The eIF-3 complex specifically targets and initiates translation of a subset of mRNAs involved in cell proliferation.</text>
</comment>
<dbReference type="Proteomes" id="UP001214638">
    <property type="component" value="Unassembled WGS sequence"/>
</dbReference>
<comment type="subunit">
    <text evidence="4">Component of the eukaryotic translation initiation factor 3 (eIF-3) complex.</text>
</comment>
<dbReference type="SMART" id="SM00088">
    <property type="entry name" value="PINT"/>
    <property type="match status" value="1"/>
</dbReference>
<proteinExistence type="inferred from homology"/>
<keyword evidence="3 4" id="KW-0648">Protein biosynthesis</keyword>
<dbReference type="GO" id="GO:0003723">
    <property type="term" value="F:RNA binding"/>
    <property type="evidence" value="ECO:0007669"/>
    <property type="project" value="InterPro"/>
</dbReference>
<evidence type="ECO:0000256" key="3">
    <source>
        <dbReference type="ARBA" id="ARBA00022917"/>
    </source>
</evidence>
<evidence type="ECO:0000256" key="5">
    <source>
        <dbReference type="SAM" id="MobiDB-lite"/>
    </source>
</evidence>
<evidence type="ECO:0000313" key="8">
    <source>
        <dbReference type="Proteomes" id="UP001214638"/>
    </source>
</evidence>
<sequence length="878" mass="101497">MQSKFWGDDSDDSYSDSSEYSSQAEGHDSPKKNVAATNWALSDSSSDEEGRIVKSAKAKALEIIQGYYKTMQHHMKINDFSELLKDYDSLSKLIDKQYSATRLPKLIVQAVVELGKYLEMQQKDKESYKKFSKAKSIAFNTMRARLRKFNENHSEILQEYNEDPDNFEDILQETEVEYSSDEQDNDSDYDYSEEEEEDKDDEDQEDEDQESQDSDSEYESSKRNEDGESDDYTDWSDSGVSDVSDGDTTDKHKSALAKWGVKQEDDKSKKLKTKPAKKPKTKAAKKKGEREKPIITAPGMGMFTSVAACAELLYPIINNLDLSNQEDPFNVDIPEIKEVLKTIHLTADAITVFLKSILERRGKKDTNMHENMKILQTLPFITKVMSFSLYVNVVETLIHLKFDYYSYAYGAMSPKQWIDTYKIIAHLITQMVQRPDFLKDADPHHPDSDFRRYINTLSSIIQKLNDELYKGLLYTDVDNDDYKVMLVYTVDMLFLLHKTLVFYIKYGKETYNQVATSALLILDHVYYKADNIAEKIWDLIKQKVKDQSQLKVYFPNENYKPSQVVADLVQLVFKHGTYREKVRACLHWAFNKSLHGLYYEARDLLATPNLQELANDSDVSIQILLNRNLAQLGICAFRLGLIHEAHSYLSDLCSQNRHKELLAQGISMAKNQDKPAEQERAEKRRLLPYHMHISIELIESINNICALLLETANIARSSLNHREIVSRHFRRMFEMHEKQAFIGPPENNRDMIVVAFKHLQNGNWKECFNYLACLGTWNYMPEKEKVQAILLEKIKTEAFRTYIFKYVNIYDSFSVEQLSSMFDLDPNIIHSLISKMIINGEIHGSWDDSSKCCLINHTEPTDLQKLAIKLAENLTTAE</sequence>
<feature type="compositionally biased region" description="Acidic residues" evidence="5">
    <location>
        <begin position="176"/>
        <end position="218"/>
    </location>
</feature>
<dbReference type="KEGG" id="bdw:94335963"/>
<feature type="region of interest" description="Disordered" evidence="5">
    <location>
        <begin position="1"/>
        <end position="48"/>
    </location>
</feature>
<dbReference type="GO" id="GO:0031369">
    <property type="term" value="F:translation initiation factor binding"/>
    <property type="evidence" value="ECO:0007669"/>
    <property type="project" value="InterPro"/>
</dbReference>
<dbReference type="InterPro" id="IPR008905">
    <property type="entry name" value="EIF3C_N_dom"/>
</dbReference>
<evidence type="ECO:0000259" key="6">
    <source>
        <dbReference type="PROSITE" id="PS50250"/>
    </source>
</evidence>
<keyword evidence="1 4" id="KW-0963">Cytoplasm</keyword>
<dbReference type="PROSITE" id="PS50250">
    <property type="entry name" value="PCI"/>
    <property type="match status" value="1"/>
</dbReference>
<dbReference type="Pfam" id="PF05470">
    <property type="entry name" value="eIF-3c_N"/>
    <property type="match status" value="1"/>
</dbReference>
<dbReference type="GO" id="GO:0033290">
    <property type="term" value="C:eukaryotic 48S preinitiation complex"/>
    <property type="evidence" value="ECO:0007669"/>
    <property type="project" value="UniProtKB-UniRule"/>
</dbReference>
<keyword evidence="8" id="KW-1185">Reference proteome</keyword>
<evidence type="ECO:0000313" key="7">
    <source>
        <dbReference type="EMBL" id="KAK2196419.1"/>
    </source>
</evidence>
<name>A0AAD9UP07_9APIC</name>
<feature type="region of interest" description="Disordered" evidence="5">
    <location>
        <begin position="176"/>
        <end position="290"/>
    </location>
</feature>
<accession>A0AAD9UP07</accession>
<dbReference type="GO" id="GO:0001732">
    <property type="term" value="P:formation of cytoplasmic translation initiation complex"/>
    <property type="evidence" value="ECO:0007669"/>
    <property type="project" value="UniProtKB-UniRule"/>
</dbReference>
<dbReference type="InterPro" id="IPR027516">
    <property type="entry name" value="EIF3C"/>
</dbReference>
<dbReference type="InterPro" id="IPR000717">
    <property type="entry name" value="PCI_dom"/>
</dbReference>
<comment type="caution">
    <text evidence="7">The sequence shown here is derived from an EMBL/GenBank/DDBJ whole genome shotgun (WGS) entry which is preliminary data.</text>
</comment>
<dbReference type="GO" id="GO:0000502">
    <property type="term" value="C:proteasome complex"/>
    <property type="evidence" value="ECO:0007669"/>
    <property type="project" value="UniProtKB-KW"/>
</dbReference>
<dbReference type="HAMAP" id="MF_03002">
    <property type="entry name" value="eIF3c"/>
    <property type="match status" value="1"/>
</dbReference>
<feature type="compositionally biased region" description="Basic residues" evidence="5">
    <location>
        <begin position="269"/>
        <end position="285"/>
    </location>
</feature>
<dbReference type="PANTHER" id="PTHR13937:SF0">
    <property type="entry name" value="EUKARYOTIC TRANSLATION INITIATION FACTOR 3 SUBUNIT C-RELATED"/>
    <property type="match status" value="1"/>
</dbReference>
<comment type="similarity">
    <text evidence="4">Belongs to the eIF-3 subunit C family.</text>
</comment>
<dbReference type="GeneID" id="94335963"/>
<keyword evidence="2 4" id="KW-0396">Initiation factor</keyword>
<reference evidence="7" key="1">
    <citation type="journal article" date="2023" name="Nat. Microbiol.">
        <title>Babesia duncani multi-omics identifies virulence factors and drug targets.</title>
        <authorList>
            <person name="Singh P."/>
            <person name="Lonardi S."/>
            <person name="Liang Q."/>
            <person name="Vydyam P."/>
            <person name="Khabirova E."/>
            <person name="Fang T."/>
            <person name="Gihaz S."/>
            <person name="Thekkiniath J."/>
            <person name="Munshi M."/>
            <person name="Abel S."/>
            <person name="Ciampossin L."/>
            <person name="Batugedara G."/>
            <person name="Gupta M."/>
            <person name="Lu X.M."/>
            <person name="Lenz T."/>
            <person name="Chakravarty S."/>
            <person name="Cornillot E."/>
            <person name="Hu Y."/>
            <person name="Ma W."/>
            <person name="Gonzalez L.M."/>
            <person name="Sanchez S."/>
            <person name="Estrada K."/>
            <person name="Sanchez-Flores A."/>
            <person name="Montero E."/>
            <person name="Harb O.S."/>
            <person name="Le Roch K.G."/>
            <person name="Mamoun C.B."/>
        </authorList>
    </citation>
    <scope>NUCLEOTIDE SEQUENCE</scope>
    <source>
        <strain evidence="7">WA1</strain>
    </source>
</reference>
<gene>
    <name evidence="7" type="ORF">BdWA1_001665</name>
</gene>
<dbReference type="AlphaFoldDB" id="A0AAD9UP07"/>
<dbReference type="PANTHER" id="PTHR13937">
    <property type="entry name" value="EUKARYOTIC TRANSLATION INITATION FACTOR 3, SUBUNIT 8 EIF3S8 -RELATED"/>
    <property type="match status" value="1"/>
</dbReference>
<protein>
    <recommendedName>
        <fullName evidence="4">Eukaryotic translation initiation factor 3 subunit C</fullName>
        <shortName evidence="4">eIF3c</shortName>
    </recommendedName>
    <alternativeName>
        <fullName evidence="4">Eukaryotic translation initiation factor 3 subunit 8</fullName>
    </alternativeName>
</protein>
<dbReference type="SUPFAM" id="SSF46785">
    <property type="entry name" value="Winged helix' DNA-binding domain"/>
    <property type="match status" value="1"/>
</dbReference>
<evidence type="ECO:0000256" key="1">
    <source>
        <dbReference type="ARBA" id="ARBA00022490"/>
    </source>
</evidence>
<dbReference type="GO" id="GO:0003743">
    <property type="term" value="F:translation initiation factor activity"/>
    <property type="evidence" value="ECO:0007669"/>
    <property type="project" value="UniProtKB-UniRule"/>
</dbReference>
<comment type="subcellular location">
    <subcellularLocation>
        <location evidence="4">Cytoplasm</location>
    </subcellularLocation>
</comment>
<evidence type="ECO:0000256" key="4">
    <source>
        <dbReference type="HAMAP-Rule" id="MF_03002"/>
    </source>
</evidence>
<feature type="compositionally biased region" description="Polar residues" evidence="5">
    <location>
        <begin position="35"/>
        <end position="44"/>
    </location>
</feature>
<evidence type="ECO:0000256" key="2">
    <source>
        <dbReference type="ARBA" id="ARBA00022540"/>
    </source>
</evidence>
<dbReference type="GO" id="GO:0016282">
    <property type="term" value="C:eukaryotic 43S preinitiation complex"/>
    <property type="evidence" value="ECO:0007669"/>
    <property type="project" value="UniProtKB-UniRule"/>
</dbReference>
<feature type="domain" description="PCI" evidence="6">
    <location>
        <begin position="689"/>
        <end position="860"/>
    </location>
</feature>
<dbReference type="GO" id="GO:0005852">
    <property type="term" value="C:eukaryotic translation initiation factor 3 complex"/>
    <property type="evidence" value="ECO:0007669"/>
    <property type="project" value="UniProtKB-UniRule"/>
</dbReference>
<dbReference type="RefSeq" id="XP_067803261.1">
    <property type="nucleotide sequence ID" value="XM_067946697.1"/>
</dbReference>
<dbReference type="Pfam" id="PF01399">
    <property type="entry name" value="PCI"/>
    <property type="match status" value="1"/>
</dbReference>
<dbReference type="EMBL" id="JALLKP010000002">
    <property type="protein sequence ID" value="KAK2196419.1"/>
    <property type="molecule type" value="Genomic_DNA"/>
</dbReference>
<dbReference type="InterPro" id="IPR036390">
    <property type="entry name" value="WH_DNA-bd_sf"/>
</dbReference>
<keyword evidence="7" id="KW-0647">Proteasome</keyword>